<evidence type="ECO:0000313" key="3">
    <source>
        <dbReference type="Proteomes" id="UP000240294"/>
    </source>
</evidence>
<proteinExistence type="predicted"/>
<evidence type="ECO:0000313" key="2">
    <source>
        <dbReference type="EMBL" id="AUO78753.1"/>
    </source>
</evidence>
<dbReference type="EMBL" id="MG746602">
    <property type="protein sequence ID" value="AUO78753.1"/>
    <property type="molecule type" value="Genomic_DNA"/>
</dbReference>
<dbReference type="SMART" id="SM00834">
    <property type="entry name" value="CxxC_CXXC_SSSS"/>
    <property type="match status" value="1"/>
</dbReference>
<name>A0A2I6UFI2_9CAUD</name>
<sequence length="58" mass="6732">MPTYNYKCEACAEEREYIRKISERDEPVECPFLNCEGKMHRTVSAPAVHYDGLKSGDY</sequence>
<dbReference type="NCBIfam" id="TIGR02605">
    <property type="entry name" value="CxxC_CxxC_SSSS"/>
    <property type="match status" value="1"/>
</dbReference>
<evidence type="ECO:0000259" key="1">
    <source>
        <dbReference type="SMART" id="SM00834"/>
    </source>
</evidence>
<dbReference type="Proteomes" id="UP000240294">
    <property type="component" value="Genome"/>
</dbReference>
<organism evidence="2 3">
    <name type="scientific">Klebsiella phage vB_Kpn_F48</name>
    <dbReference type="NCBI Taxonomy" id="2070028"/>
    <lineage>
        <taxon>Viruses</taxon>
        <taxon>Duplodnaviria</taxon>
        <taxon>Heunggongvirae</taxon>
        <taxon>Uroviricota</taxon>
        <taxon>Caudoviricetes</taxon>
        <taxon>Marfavirus</taxon>
        <taxon>Marfavirus F48</taxon>
    </lineage>
</organism>
<reference evidence="3" key="1">
    <citation type="submission" date="2018-01" db="EMBL/GenBank/DDBJ databases">
        <title>Direct submission.</title>
        <authorList>
            <person name="Ciacci N."/>
        </authorList>
    </citation>
    <scope>NUCLEOTIDE SEQUENCE [LARGE SCALE GENOMIC DNA]</scope>
</reference>
<protein>
    <recommendedName>
        <fullName evidence="1">Putative regulatory protein FmdB zinc ribbon domain-containing protein</fullName>
    </recommendedName>
</protein>
<dbReference type="InterPro" id="IPR013429">
    <property type="entry name" value="Regulatory_FmdB_Zinc_ribbon"/>
</dbReference>
<feature type="domain" description="Putative regulatory protein FmdB zinc ribbon" evidence="1">
    <location>
        <begin position="1"/>
        <end position="44"/>
    </location>
</feature>
<keyword evidence="3" id="KW-1185">Reference proteome</keyword>
<accession>A0A2I6UFI2</accession>
<dbReference type="Pfam" id="PF09723">
    <property type="entry name" value="Zn_ribbon_8"/>
    <property type="match status" value="1"/>
</dbReference>
<gene>
    <name evidence="2" type="ORF">vBKpnF48_128</name>
</gene>